<organism evidence="1 2">
    <name type="scientific">Diploptera punctata</name>
    <name type="common">Pacific beetle cockroach</name>
    <dbReference type="NCBI Taxonomy" id="6984"/>
    <lineage>
        <taxon>Eukaryota</taxon>
        <taxon>Metazoa</taxon>
        <taxon>Ecdysozoa</taxon>
        <taxon>Arthropoda</taxon>
        <taxon>Hexapoda</taxon>
        <taxon>Insecta</taxon>
        <taxon>Pterygota</taxon>
        <taxon>Neoptera</taxon>
        <taxon>Polyneoptera</taxon>
        <taxon>Dictyoptera</taxon>
        <taxon>Blattodea</taxon>
        <taxon>Blaberoidea</taxon>
        <taxon>Blaberidae</taxon>
        <taxon>Diplopterinae</taxon>
        <taxon>Diploptera</taxon>
    </lineage>
</organism>
<protein>
    <submittedName>
        <fullName evidence="1">Uncharacterized protein</fullName>
    </submittedName>
</protein>
<reference evidence="1" key="2">
    <citation type="submission" date="2023-05" db="EMBL/GenBank/DDBJ databases">
        <authorList>
            <person name="Fouks B."/>
        </authorList>
    </citation>
    <scope>NUCLEOTIDE SEQUENCE</scope>
    <source>
        <strain evidence="1">Stay&amp;Tobe</strain>
        <tissue evidence="1">Testes</tissue>
    </source>
</reference>
<name>A0AAD8ESX2_DIPPU</name>
<feature type="non-terminal residue" evidence="1">
    <location>
        <position position="78"/>
    </location>
</feature>
<gene>
    <name evidence="1" type="ORF">L9F63_000741</name>
</gene>
<keyword evidence="2" id="KW-1185">Reference proteome</keyword>
<sequence length="78" mass="9262">FIYPAFLLLKFMRTLRKPGDDVESIKTIQNTSWWLNLMNISGTRRFKNVIENFLRNRKHPPTRHETLRISCAGAFKLI</sequence>
<evidence type="ECO:0000313" key="2">
    <source>
        <dbReference type="Proteomes" id="UP001233999"/>
    </source>
</evidence>
<reference evidence="1" key="1">
    <citation type="journal article" date="2023" name="IScience">
        <title>Live-bearing cockroach genome reveals convergent evolutionary mechanisms linked to viviparity in insects and beyond.</title>
        <authorList>
            <person name="Fouks B."/>
            <person name="Harrison M.C."/>
            <person name="Mikhailova A.A."/>
            <person name="Marchal E."/>
            <person name="English S."/>
            <person name="Carruthers M."/>
            <person name="Jennings E.C."/>
            <person name="Chiamaka E.L."/>
            <person name="Frigard R.A."/>
            <person name="Pippel M."/>
            <person name="Attardo G.M."/>
            <person name="Benoit J.B."/>
            <person name="Bornberg-Bauer E."/>
            <person name="Tobe S.S."/>
        </authorList>
    </citation>
    <scope>NUCLEOTIDE SEQUENCE</scope>
    <source>
        <strain evidence="1">Stay&amp;Tobe</strain>
    </source>
</reference>
<comment type="caution">
    <text evidence="1">The sequence shown here is derived from an EMBL/GenBank/DDBJ whole genome shotgun (WGS) entry which is preliminary data.</text>
</comment>
<proteinExistence type="predicted"/>
<feature type="non-terminal residue" evidence="1">
    <location>
        <position position="1"/>
    </location>
</feature>
<dbReference type="EMBL" id="JASPKZ010000035">
    <property type="protein sequence ID" value="KAJ9601106.1"/>
    <property type="molecule type" value="Genomic_DNA"/>
</dbReference>
<dbReference type="Proteomes" id="UP001233999">
    <property type="component" value="Unassembled WGS sequence"/>
</dbReference>
<accession>A0AAD8ESX2</accession>
<evidence type="ECO:0000313" key="1">
    <source>
        <dbReference type="EMBL" id="KAJ9601106.1"/>
    </source>
</evidence>
<dbReference type="AlphaFoldDB" id="A0AAD8ESX2"/>